<evidence type="ECO:0000313" key="2">
    <source>
        <dbReference type="Proteomes" id="UP000002358"/>
    </source>
</evidence>
<protein>
    <recommendedName>
        <fullName evidence="3">Integrase zinc-binding domain-containing protein</fullName>
    </recommendedName>
</protein>
<evidence type="ECO:0000313" key="1">
    <source>
        <dbReference type="EnsemblMetazoa" id="XP_016845091"/>
    </source>
</evidence>
<keyword evidence="2" id="KW-1185">Reference proteome</keyword>
<dbReference type="AlphaFoldDB" id="A0A7M7J220"/>
<accession>A0A7M7J220</accession>
<evidence type="ECO:0008006" key="3">
    <source>
        <dbReference type="Google" id="ProtNLM"/>
    </source>
</evidence>
<organism evidence="1 2">
    <name type="scientific">Nasonia vitripennis</name>
    <name type="common">Parasitic wasp</name>
    <dbReference type="NCBI Taxonomy" id="7425"/>
    <lineage>
        <taxon>Eukaryota</taxon>
        <taxon>Metazoa</taxon>
        <taxon>Ecdysozoa</taxon>
        <taxon>Arthropoda</taxon>
        <taxon>Hexapoda</taxon>
        <taxon>Insecta</taxon>
        <taxon>Pterygota</taxon>
        <taxon>Neoptera</taxon>
        <taxon>Endopterygota</taxon>
        <taxon>Hymenoptera</taxon>
        <taxon>Apocrita</taxon>
        <taxon>Proctotrupomorpha</taxon>
        <taxon>Chalcidoidea</taxon>
        <taxon>Pteromalidae</taxon>
        <taxon>Pteromalinae</taxon>
        <taxon>Nasonia</taxon>
    </lineage>
</organism>
<dbReference type="EnsemblMetazoa" id="XM_016989602">
    <property type="protein sequence ID" value="XP_016845091"/>
    <property type="gene ID" value="LOC107982123"/>
</dbReference>
<dbReference type="Proteomes" id="UP000002358">
    <property type="component" value="Chromosome 4"/>
</dbReference>
<dbReference type="KEGG" id="nvi:107982123"/>
<dbReference type="RefSeq" id="XP_016845091.1">
    <property type="nucleotide sequence ID" value="XM_016989602.3"/>
</dbReference>
<name>A0A7M7J220_NASVI</name>
<sequence length="226" mass="25734">MSSPGFKEGVVLVTALTGSYIYSGFSDYGCLVRSIGYILRWRKGNLLTGDVSTSSRSSKGIRYLSPEEIAQAERNLLLLIQQEKFAPEIKLLQSKNPRPYGKSSGAFKNRTKFDEINPFFYSDGLIRVGGRLKNYNLPFNQKHPILLPSAHHVSDLIIRDVHHRNLHSGIQSTLYAVRERFWILNDKNQFRIIVYLLINAFPRPDRISGKDGIRNIFTSSKFVKNG</sequence>
<dbReference type="PANTHER" id="PTHR47331">
    <property type="entry name" value="PHD-TYPE DOMAIN-CONTAINING PROTEIN"/>
    <property type="match status" value="1"/>
</dbReference>
<proteinExistence type="predicted"/>
<reference evidence="1" key="1">
    <citation type="submission" date="2021-01" db="UniProtKB">
        <authorList>
            <consortium name="EnsemblMetazoa"/>
        </authorList>
    </citation>
    <scope>IDENTIFICATION</scope>
</reference>
<dbReference type="GeneID" id="107982123"/>
<dbReference type="InParanoid" id="A0A7M7J220"/>
<dbReference type="OrthoDB" id="6432478at2759"/>
<dbReference type="PANTHER" id="PTHR47331:SF6">
    <property type="entry name" value="DOUBLECORTIN DOMAIN-CONTAINING PROTEIN"/>
    <property type="match status" value="1"/>
</dbReference>